<gene>
    <name evidence="4" type="primary">flhB</name>
    <name evidence="4" type="ORF">GCM10011363_28210</name>
</gene>
<protein>
    <submittedName>
        <fullName evidence="4">Flagellar biosynthesis protein FlhB</fullName>
    </submittedName>
</protein>
<dbReference type="SUPFAM" id="SSF160544">
    <property type="entry name" value="EscU C-terminal domain-like"/>
    <property type="match status" value="1"/>
</dbReference>
<feature type="transmembrane region" description="Helical" evidence="3">
    <location>
        <begin position="156"/>
        <end position="177"/>
    </location>
</feature>
<evidence type="ECO:0000256" key="3">
    <source>
        <dbReference type="SAM" id="Phobius"/>
    </source>
</evidence>
<proteinExistence type="inferred from homology"/>
<keyword evidence="4" id="KW-0966">Cell projection</keyword>
<dbReference type="PANTHER" id="PTHR30531">
    <property type="entry name" value="FLAGELLAR BIOSYNTHETIC PROTEIN FLHB"/>
    <property type="match status" value="1"/>
</dbReference>
<feature type="transmembrane region" description="Helical" evidence="3">
    <location>
        <begin position="95"/>
        <end position="116"/>
    </location>
</feature>
<dbReference type="InterPro" id="IPR029025">
    <property type="entry name" value="T3SS_substrate_exporter_C"/>
</dbReference>
<dbReference type="PANTHER" id="PTHR30531:SF12">
    <property type="entry name" value="FLAGELLAR BIOSYNTHETIC PROTEIN FLHB"/>
    <property type="match status" value="1"/>
</dbReference>
<dbReference type="PRINTS" id="PR00950">
    <property type="entry name" value="TYPE3IMSPROT"/>
</dbReference>
<keyword evidence="3" id="KW-1133">Transmembrane helix</keyword>
<feature type="compositionally biased region" description="Basic and acidic residues" evidence="2">
    <location>
        <begin position="7"/>
        <end position="17"/>
    </location>
</feature>
<reference evidence="5" key="1">
    <citation type="journal article" date="2019" name="Int. J. Syst. Evol. Microbiol.">
        <title>The Global Catalogue of Microorganisms (GCM) 10K type strain sequencing project: providing services to taxonomists for standard genome sequencing and annotation.</title>
        <authorList>
            <consortium name="The Broad Institute Genomics Platform"/>
            <consortium name="The Broad Institute Genome Sequencing Center for Infectious Disease"/>
            <person name="Wu L."/>
            <person name="Ma J."/>
        </authorList>
    </citation>
    <scope>NUCLEOTIDE SEQUENCE [LARGE SCALE GENOMIC DNA]</scope>
    <source>
        <strain evidence="5">CGMCC 1.12478</strain>
    </source>
</reference>
<evidence type="ECO:0000313" key="4">
    <source>
        <dbReference type="EMBL" id="GGC09924.1"/>
    </source>
</evidence>
<name>A0ABQ1KWD3_9RHOB</name>
<evidence type="ECO:0000256" key="1">
    <source>
        <dbReference type="ARBA" id="ARBA00010690"/>
    </source>
</evidence>
<sequence length="379" mass="41273">MSENDDDSSKTEAPSDRKLRKARDKGDVPISRDVGHLMGFAGLLGIVFLLSIGPGLKATQALGELLTQATMIEIGSGEAGIGDLGGLILDPLRPAALMTAGALGVLGLCGLLAGLLQGPFAVSGERIQPKPDKISPMKGAKKLASAEHLVEFFKSLLKLMMIGAVGFYVVWSMMQALLPGAVAGPEWIPGMLATSTLRMLGLICALMVPVVIFDLLWKRYSHNKKQRMTIKEVRDEHKETEGDPQIAARRMQIRRQRSQQRISQAVPTATLVIANPTHYAVALRYVRGVDLAPVCVAKGTDLVAARIRQLAHDSEVPVIESPDLARALHATTEVGHTIPERHWQAVAQLVNYVLDLRRRIRRKPPEGARLRQPEDEDTV</sequence>
<keyword evidence="3" id="KW-0812">Transmembrane</keyword>
<dbReference type="InterPro" id="IPR006135">
    <property type="entry name" value="T3SS_substrate_exporter"/>
</dbReference>
<evidence type="ECO:0000313" key="5">
    <source>
        <dbReference type="Proteomes" id="UP000645462"/>
    </source>
</evidence>
<keyword evidence="4" id="KW-0282">Flagellum</keyword>
<dbReference type="RefSeq" id="WP_188482698.1">
    <property type="nucleotide sequence ID" value="NZ_BMFC01000007.1"/>
</dbReference>
<organism evidence="4 5">
    <name type="scientific">Marivita lacus</name>
    <dbReference type="NCBI Taxonomy" id="1323742"/>
    <lineage>
        <taxon>Bacteria</taxon>
        <taxon>Pseudomonadati</taxon>
        <taxon>Pseudomonadota</taxon>
        <taxon>Alphaproteobacteria</taxon>
        <taxon>Rhodobacterales</taxon>
        <taxon>Roseobacteraceae</taxon>
        <taxon>Marivita</taxon>
    </lineage>
</organism>
<feature type="region of interest" description="Disordered" evidence="2">
    <location>
        <begin position="1"/>
        <end position="25"/>
    </location>
</feature>
<dbReference type="Gene3D" id="3.40.1690.10">
    <property type="entry name" value="secretion proteins EscU"/>
    <property type="match status" value="1"/>
</dbReference>
<feature type="transmembrane region" description="Helical" evidence="3">
    <location>
        <begin position="37"/>
        <end position="56"/>
    </location>
</feature>
<dbReference type="Pfam" id="PF01312">
    <property type="entry name" value="Bac_export_2"/>
    <property type="match status" value="1"/>
</dbReference>
<feature type="transmembrane region" description="Helical" evidence="3">
    <location>
        <begin position="197"/>
        <end position="217"/>
    </location>
</feature>
<comment type="similarity">
    <text evidence="1">Belongs to the type III secretion exporter family.</text>
</comment>
<dbReference type="Proteomes" id="UP000645462">
    <property type="component" value="Unassembled WGS sequence"/>
</dbReference>
<dbReference type="EMBL" id="BMFC01000007">
    <property type="protein sequence ID" value="GGC09924.1"/>
    <property type="molecule type" value="Genomic_DNA"/>
</dbReference>
<keyword evidence="3" id="KW-0472">Membrane</keyword>
<keyword evidence="4" id="KW-0969">Cilium</keyword>
<comment type="caution">
    <text evidence="4">The sequence shown here is derived from an EMBL/GenBank/DDBJ whole genome shotgun (WGS) entry which is preliminary data.</text>
</comment>
<accession>A0ABQ1KWD3</accession>
<keyword evidence="5" id="KW-1185">Reference proteome</keyword>
<evidence type="ECO:0000256" key="2">
    <source>
        <dbReference type="SAM" id="MobiDB-lite"/>
    </source>
</evidence>